<organism evidence="3">
    <name type="scientific">Encephalitozoon cuniculi</name>
    <name type="common">Microsporidian parasite</name>
    <dbReference type="NCBI Taxonomy" id="6035"/>
    <lineage>
        <taxon>Eukaryota</taxon>
        <taxon>Fungi</taxon>
        <taxon>Fungi incertae sedis</taxon>
        <taxon>Microsporidia</taxon>
        <taxon>Unikaryonidae</taxon>
        <taxon>Encephalitozoon</taxon>
    </lineage>
</organism>
<dbReference type="PANTHER" id="PTHR23071:SF1">
    <property type="entry name" value="GPI ETHANOLAMINE PHOSPHATE TRANSFERASE 3"/>
    <property type="match status" value="1"/>
</dbReference>
<dbReference type="GO" id="GO:0051377">
    <property type="term" value="F:mannose-ethanolamine phosphotransferase activity"/>
    <property type="evidence" value="ECO:0007669"/>
    <property type="project" value="TreeGrafter"/>
</dbReference>
<dbReference type="GO" id="GO:0005789">
    <property type="term" value="C:endoplasmic reticulum membrane"/>
    <property type="evidence" value="ECO:0007669"/>
    <property type="project" value="TreeGrafter"/>
</dbReference>
<dbReference type="VEuPathDB" id="MicrosporidiaDB:AEWR_070250"/>
<feature type="transmembrane region" description="Helical" evidence="1">
    <location>
        <begin position="612"/>
        <end position="636"/>
    </location>
</feature>
<proteinExistence type="predicted"/>
<dbReference type="InterPro" id="IPR017850">
    <property type="entry name" value="Alkaline_phosphatase_core_sf"/>
</dbReference>
<dbReference type="VEuPathDB" id="MicrosporidiaDB:AEWD_070260"/>
<dbReference type="GO" id="GO:0046872">
    <property type="term" value="F:metal ion binding"/>
    <property type="evidence" value="ECO:0007669"/>
    <property type="project" value="InterPro"/>
</dbReference>
<keyword evidence="1" id="KW-1133">Transmembrane helix</keyword>
<dbReference type="GO" id="GO:0006506">
    <property type="term" value="P:GPI anchor biosynthetic process"/>
    <property type="evidence" value="ECO:0007669"/>
    <property type="project" value="InterPro"/>
</dbReference>
<feature type="transmembrane region" description="Helical" evidence="1">
    <location>
        <begin position="668"/>
        <end position="689"/>
    </location>
</feature>
<dbReference type="AlphaFoldDB" id="M1KAI6"/>
<accession>M1KAI6</accession>
<feature type="domain" description="Metalloenzyme" evidence="2">
    <location>
        <begin position="166"/>
        <end position="241"/>
    </location>
</feature>
<feature type="transmembrane region" description="Helical" evidence="1">
    <location>
        <begin position="412"/>
        <end position="432"/>
    </location>
</feature>
<feature type="transmembrane region" description="Helical" evidence="1">
    <location>
        <begin position="438"/>
        <end position="462"/>
    </location>
</feature>
<evidence type="ECO:0000259" key="2">
    <source>
        <dbReference type="Pfam" id="PF01676"/>
    </source>
</evidence>
<dbReference type="CDD" id="cd16019">
    <property type="entry name" value="GPI_EPT"/>
    <property type="match status" value="1"/>
</dbReference>
<dbReference type="Gene3D" id="3.40.720.10">
    <property type="entry name" value="Alkaline Phosphatase, subunit A"/>
    <property type="match status" value="1"/>
</dbReference>
<feature type="transmembrane region" description="Helical" evidence="1">
    <location>
        <begin position="709"/>
        <end position="725"/>
    </location>
</feature>
<dbReference type="EMBL" id="KC513617">
    <property type="protein sequence ID" value="AGE96352.1"/>
    <property type="molecule type" value="Genomic_DNA"/>
</dbReference>
<feature type="transmembrane region" description="Helical" evidence="1">
    <location>
        <begin position="587"/>
        <end position="606"/>
    </location>
</feature>
<reference evidence="3" key="1">
    <citation type="journal article" date="2013" name="Eukaryot. Cell">
        <title>Extremely Reduced Levels of Heterozygosity in the Vertebrate Pathogen Encephalitozoon cuniculi.</title>
        <authorList>
            <person name="Selman M."/>
            <person name="Sak B."/>
            <person name="Kvac M."/>
            <person name="Farinelli L."/>
            <person name="Weiss L.M."/>
            <person name="Corradi N."/>
        </authorList>
    </citation>
    <scope>NUCLEOTIDE SEQUENCE</scope>
</reference>
<dbReference type="SUPFAM" id="SSF53649">
    <property type="entry name" value="Alkaline phosphatase-like"/>
    <property type="match status" value="1"/>
</dbReference>
<feature type="transmembrane region" description="Helical" evidence="1">
    <location>
        <begin position="383"/>
        <end position="405"/>
    </location>
</feature>
<protein>
    <recommendedName>
        <fullName evidence="2">Metalloenzyme domain-containing protein</fullName>
    </recommendedName>
</protein>
<dbReference type="VEuPathDB" id="MicrosporidiaDB:ECU07_0310"/>
<dbReference type="VEuPathDB" id="MicrosporidiaDB:M970_070250"/>
<dbReference type="InterPro" id="IPR006124">
    <property type="entry name" value="Metalloenzyme"/>
</dbReference>
<dbReference type="InterPro" id="IPR039524">
    <property type="entry name" value="PIGO/GPI13"/>
</dbReference>
<keyword evidence="1" id="KW-0472">Membrane</keyword>
<evidence type="ECO:0000256" key="1">
    <source>
        <dbReference type="SAM" id="Phobius"/>
    </source>
</evidence>
<name>M1KAI6_ENCCN</name>
<dbReference type="Pfam" id="PF01676">
    <property type="entry name" value="Metalloenzyme"/>
    <property type="match status" value="1"/>
</dbReference>
<dbReference type="VEuPathDB" id="MicrosporidiaDB:AEWQ_070260"/>
<dbReference type="PANTHER" id="PTHR23071">
    <property type="entry name" value="PHOSPHATIDYLINOSITOL GLYCAN"/>
    <property type="match status" value="1"/>
</dbReference>
<keyword evidence="1" id="KW-0812">Transmembrane</keyword>
<sequence>MIVGLLGVVNIFFFLTGLFKAVNLPEDTSVEPVGSRKYNKIVYLLIDGLRFDSSIRTSKRGYIFNKMKHLQSIKTKFHALSVSGIPTETGSRVIGLTTGSPSNFLTSVVNLNGSAIAHDNMVRQLLKDGRSCIFFGDSQWVCHFPELRNGPCHTVDPYGRHGLRRQEDEVIEKILKSINSYDVIIAHLINLDSYGHIHETIDHGEMEHQVVIYDNLINEIYKKMSEDTLFVICSDHGVDDNGAHGGVSTLEMSAVGVFISKDQRFANLPFVDKEIQDLRKRYISRTYAEDPLAIQSEEPYSIIHQDDILPTLCYFMGIPVPKMSSGNFIHELVHDSSAYKIYYRQKCDVLGIPFEDSLEEPEYIKLNYSLSEEISSKFAGRDYFRLVVSGILSVIIALLVIFRILSSTFDKAAHLSLLFVLIMTAHSVMSIIHEDLFWAVLFLVSNPSAKNLLGIVMFIQMIRPPSNSDLFYVLVVERIKLPPLFNGNPLFILELCLFGVLNSAIRFEAAPRFFLNSILDILNKHPQVLVSLLRYVLGARLDGTSWKLSLLMSSPDVNTLMALMLRPMESIYLIYTIRNLDIRRNVYTYFSLTNIAFFSSGLQKLFQSINYSVFFTFSDNFITLPVVGIVFFYFIYPRIEAVSLLTSRQDGTDLDKSKEKKHLKEPEFSAKDIFALHNLNLLLVMWSGYAICESLSFYKFLGIRAFFEYLYYICDIISFSMLRAIKKKL</sequence>
<gene>
    <name evidence="3" type="ORF">ECU07_0310</name>
</gene>
<evidence type="ECO:0000313" key="3">
    <source>
        <dbReference type="EMBL" id="AGE96352.1"/>
    </source>
</evidence>